<evidence type="ECO:0000256" key="1">
    <source>
        <dbReference type="SAM" id="MobiDB-lite"/>
    </source>
</evidence>
<organism evidence="2 3">
    <name type="scientific">Serendipita vermifera MAFF 305830</name>
    <dbReference type="NCBI Taxonomy" id="933852"/>
    <lineage>
        <taxon>Eukaryota</taxon>
        <taxon>Fungi</taxon>
        <taxon>Dikarya</taxon>
        <taxon>Basidiomycota</taxon>
        <taxon>Agaricomycotina</taxon>
        <taxon>Agaricomycetes</taxon>
        <taxon>Sebacinales</taxon>
        <taxon>Serendipitaceae</taxon>
        <taxon>Serendipita</taxon>
    </lineage>
</organism>
<dbReference type="HOGENOM" id="CLU_950488_0_0_1"/>
<evidence type="ECO:0000313" key="3">
    <source>
        <dbReference type="Proteomes" id="UP000054097"/>
    </source>
</evidence>
<feature type="region of interest" description="Disordered" evidence="1">
    <location>
        <begin position="184"/>
        <end position="210"/>
    </location>
</feature>
<dbReference type="Proteomes" id="UP000054097">
    <property type="component" value="Unassembled WGS sequence"/>
</dbReference>
<sequence>MDLKGPPEAIARAIFDAHPQAFSHAGQRLSVDLWCHHLLSTSVAYFRQWKAVLRSEVYFPTKLEKQEVWLTDAVDRVLRERGIKGRPKDDPEMCILQSHGFLIHTCQRCGQNPQGSQRLYNKTNLKEAVFTWDHRKLPGNLASNPVEMSRIRRRIFDPLSDPTSDLKSAMSDIITHAEGHLQRGASFRRGQVNPPTHRGSGNPDHTDSATTGGLLNNYEWNPDDVLCASCFGSIFEGHYFSWWLEERKTNRMDEHAFLRDCPSGIMCTIQQDFIHSCRFNHCCPDLRIQVASP</sequence>
<reference evidence="3" key="2">
    <citation type="submission" date="2015-01" db="EMBL/GenBank/DDBJ databases">
        <title>Evolutionary Origins and Diversification of the Mycorrhizal Mutualists.</title>
        <authorList>
            <consortium name="DOE Joint Genome Institute"/>
            <consortium name="Mycorrhizal Genomics Consortium"/>
            <person name="Kohler A."/>
            <person name="Kuo A."/>
            <person name="Nagy L.G."/>
            <person name="Floudas D."/>
            <person name="Copeland A."/>
            <person name="Barry K.W."/>
            <person name="Cichocki N."/>
            <person name="Veneault-Fourrey C."/>
            <person name="LaButti K."/>
            <person name="Lindquist E.A."/>
            <person name="Lipzen A."/>
            <person name="Lundell T."/>
            <person name="Morin E."/>
            <person name="Murat C."/>
            <person name="Riley R."/>
            <person name="Ohm R."/>
            <person name="Sun H."/>
            <person name="Tunlid A."/>
            <person name="Henrissat B."/>
            <person name="Grigoriev I.V."/>
            <person name="Hibbett D.S."/>
            <person name="Martin F."/>
        </authorList>
    </citation>
    <scope>NUCLEOTIDE SEQUENCE [LARGE SCALE GENOMIC DNA]</scope>
    <source>
        <strain evidence="3">MAFF 305830</strain>
    </source>
</reference>
<keyword evidence="3" id="KW-1185">Reference proteome</keyword>
<gene>
    <name evidence="2" type="ORF">M408DRAFT_326449</name>
</gene>
<dbReference type="OrthoDB" id="2745518at2759"/>
<dbReference type="AlphaFoldDB" id="A0A0C3BMP6"/>
<protein>
    <submittedName>
        <fullName evidence="2">Uncharacterized protein</fullName>
    </submittedName>
</protein>
<proteinExistence type="predicted"/>
<evidence type="ECO:0000313" key="2">
    <source>
        <dbReference type="EMBL" id="KIM32696.1"/>
    </source>
</evidence>
<accession>A0A0C3BMP6</accession>
<name>A0A0C3BMP6_SERVB</name>
<dbReference type="EMBL" id="KN824279">
    <property type="protein sequence ID" value="KIM32696.1"/>
    <property type="molecule type" value="Genomic_DNA"/>
</dbReference>
<reference evidence="2 3" key="1">
    <citation type="submission" date="2014-04" db="EMBL/GenBank/DDBJ databases">
        <authorList>
            <consortium name="DOE Joint Genome Institute"/>
            <person name="Kuo A."/>
            <person name="Zuccaro A."/>
            <person name="Kohler A."/>
            <person name="Nagy L.G."/>
            <person name="Floudas D."/>
            <person name="Copeland A."/>
            <person name="Barry K.W."/>
            <person name="Cichocki N."/>
            <person name="Veneault-Fourrey C."/>
            <person name="LaButti K."/>
            <person name="Lindquist E.A."/>
            <person name="Lipzen A."/>
            <person name="Lundell T."/>
            <person name="Morin E."/>
            <person name="Murat C."/>
            <person name="Sun H."/>
            <person name="Tunlid A."/>
            <person name="Henrissat B."/>
            <person name="Grigoriev I.V."/>
            <person name="Hibbett D.S."/>
            <person name="Martin F."/>
            <person name="Nordberg H.P."/>
            <person name="Cantor M.N."/>
            <person name="Hua S.X."/>
        </authorList>
    </citation>
    <scope>NUCLEOTIDE SEQUENCE [LARGE SCALE GENOMIC DNA]</scope>
    <source>
        <strain evidence="2 3">MAFF 305830</strain>
    </source>
</reference>